<dbReference type="InterPro" id="IPR022273">
    <property type="entry name" value="PRTRC_protein-E"/>
</dbReference>
<dbReference type="EMBL" id="LAZR01016742">
    <property type="protein sequence ID" value="KKM03186.1"/>
    <property type="molecule type" value="Genomic_DNA"/>
</dbReference>
<accession>A0A0F9JBG3</accession>
<reference evidence="3" key="1">
    <citation type="journal article" date="2015" name="Nature">
        <title>Complex archaea that bridge the gap between prokaryotes and eukaryotes.</title>
        <authorList>
            <person name="Spang A."/>
            <person name="Saw J.H."/>
            <person name="Jorgensen S.L."/>
            <person name="Zaremba-Niedzwiedzka K."/>
            <person name="Martijn J."/>
            <person name="Lind A.E."/>
            <person name="van Eijk R."/>
            <person name="Schleper C."/>
            <person name="Guy L."/>
            <person name="Ettema T.J."/>
        </authorList>
    </citation>
    <scope>NUCLEOTIDE SEQUENCE</scope>
</reference>
<name>A0A0F9JBG3_9ZZZZ</name>
<evidence type="ECO:0000256" key="1">
    <source>
        <dbReference type="SAM" id="Coils"/>
    </source>
</evidence>
<sequence length="162" mass="18484">MNNFFSTLQQTGIEQCGMSILFDGATVSVSVLPKSSAQDKALHTLKPLTLRGTIEEVDEKFFQILQKPLEKAQALFRNTVAFEQALKETEQKTQQAKKKKESVYKKATELKKLLNKKDFNPMEDHKKATDLAKAILKIDPNHKEAQKVVKDMEVYESPNLFR</sequence>
<comment type="caution">
    <text evidence="3">The sequence shown here is derived from an EMBL/GenBank/DDBJ whole genome shotgun (WGS) entry which is preliminary data.</text>
</comment>
<dbReference type="Pfam" id="PF19556">
    <property type="entry name" value="PRTRC_E"/>
    <property type="match status" value="1"/>
</dbReference>
<gene>
    <name evidence="3" type="ORF">LCGC14_1776930</name>
</gene>
<feature type="coiled-coil region" evidence="1">
    <location>
        <begin position="79"/>
        <end position="106"/>
    </location>
</feature>
<proteinExistence type="predicted"/>
<dbReference type="AlphaFoldDB" id="A0A0F9JBG3"/>
<organism evidence="3">
    <name type="scientific">marine sediment metagenome</name>
    <dbReference type="NCBI Taxonomy" id="412755"/>
    <lineage>
        <taxon>unclassified sequences</taxon>
        <taxon>metagenomes</taxon>
        <taxon>ecological metagenomes</taxon>
    </lineage>
</organism>
<evidence type="ECO:0000259" key="2">
    <source>
        <dbReference type="Pfam" id="PF19556"/>
    </source>
</evidence>
<feature type="domain" description="ParB-related ThiF-related cassette protein E" evidence="2">
    <location>
        <begin position="2"/>
        <end position="143"/>
    </location>
</feature>
<dbReference type="NCBIfam" id="TIGR03741">
    <property type="entry name" value="PRTRC_E"/>
    <property type="match status" value="1"/>
</dbReference>
<protein>
    <recommendedName>
        <fullName evidence="2">ParB-related ThiF-related cassette protein E domain-containing protein</fullName>
    </recommendedName>
</protein>
<evidence type="ECO:0000313" key="3">
    <source>
        <dbReference type="EMBL" id="KKM03186.1"/>
    </source>
</evidence>
<keyword evidence="1" id="KW-0175">Coiled coil</keyword>